<comment type="cofactor">
    <cofactor evidence="2">
        <name>Mg(2+)</name>
        <dbReference type="ChEBI" id="CHEBI:18420"/>
    </cofactor>
</comment>
<evidence type="ECO:0000313" key="15">
    <source>
        <dbReference type="EMBL" id="SEM72542.1"/>
    </source>
</evidence>
<accession>A0A1H8AP73</accession>
<comment type="catalytic activity">
    <reaction evidence="12">
        <text>5-phospho-beta-D-ribosylamine + glycine + ATP = N(1)-(5-phospho-beta-D-ribosyl)glycinamide + ADP + phosphate + H(+)</text>
        <dbReference type="Rhea" id="RHEA:17453"/>
        <dbReference type="ChEBI" id="CHEBI:15378"/>
        <dbReference type="ChEBI" id="CHEBI:30616"/>
        <dbReference type="ChEBI" id="CHEBI:43474"/>
        <dbReference type="ChEBI" id="CHEBI:57305"/>
        <dbReference type="ChEBI" id="CHEBI:58681"/>
        <dbReference type="ChEBI" id="CHEBI:143788"/>
        <dbReference type="ChEBI" id="CHEBI:456216"/>
        <dbReference type="EC" id="6.3.4.13"/>
    </reaction>
</comment>
<evidence type="ECO:0000313" key="16">
    <source>
        <dbReference type="Proteomes" id="UP000198744"/>
    </source>
</evidence>
<dbReference type="Proteomes" id="UP000198744">
    <property type="component" value="Unassembled WGS sequence"/>
</dbReference>
<evidence type="ECO:0000256" key="5">
    <source>
        <dbReference type="ARBA" id="ARBA00022598"/>
    </source>
</evidence>
<dbReference type="GO" id="GO:0009113">
    <property type="term" value="P:purine nucleobase biosynthetic process"/>
    <property type="evidence" value="ECO:0007669"/>
    <property type="project" value="InterPro"/>
</dbReference>
<gene>
    <name evidence="12" type="primary">purD</name>
    <name evidence="15" type="ORF">SAMN04489760_13912</name>
</gene>
<dbReference type="SUPFAM" id="SSF52440">
    <property type="entry name" value="PreATP-grasp domain"/>
    <property type="match status" value="1"/>
</dbReference>
<dbReference type="OrthoDB" id="9807240at2"/>
<dbReference type="InterPro" id="IPR037123">
    <property type="entry name" value="PRibGlycinamide_synth_C_sf"/>
</dbReference>
<evidence type="ECO:0000256" key="13">
    <source>
        <dbReference type="PROSITE-ProRule" id="PRU00409"/>
    </source>
</evidence>
<keyword evidence="5 12" id="KW-0436">Ligase</keyword>
<dbReference type="GO" id="GO:0046872">
    <property type="term" value="F:metal ion binding"/>
    <property type="evidence" value="ECO:0007669"/>
    <property type="project" value="InterPro"/>
</dbReference>
<dbReference type="InterPro" id="IPR020561">
    <property type="entry name" value="PRibGlycinamid_synth_ATP-grasp"/>
</dbReference>
<feature type="domain" description="ATP-grasp" evidence="14">
    <location>
        <begin position="111"/>
        <end position="319"/>
    </location>
</feature>
<dbReference type="EMBL" id="FOBS01000039">
    <property type="protein sequence ID" value="SEM72542.1"/>
    <property type="molecule type" value="Genomic_DNA"/>
</dbReference>
<dbReference type="STRING" id="43775.SAMN04489760_13912"/>
<keyword evidence="8 13" id="KW-0067">ATP-binding</keyword>
<dbReference type="GO" id="GO:0005524">
    <property type="term" value="F:ATP binding"/>
    <property type="evidence" value="ECO:0007669"/>
    <property type="project" value="UniProtKB-UniRule"/>
</dbReference>
<dbReference type="InterPro" id="IPR020562">
    <property type="entry name" value="PRibGlycinamide_synth_N"/>
</dbReference>
<reference evidence="15 16" key="1">
    <citation type="submission" date="2016-10" db="EMBL/GenBank/DDBJ databases">
        <authorList>
            <person name="de Groot N.N."/>
        </authorList>
    </citation>
    <scope>NUCLEOTIDE SEQUENCE [LARGE SCALE GENOMIC DNA]</scope>
    <source>
        <strain evidence="15 16">DSM 8423</strain>
    </source>
</reference>
<dbReference type="InterPro" id="IPR011054">
    <property type="entry name" value="Rudment_hybrid_motif"/>
</dbReference>
<evidence type="ECO:0000259" key="14">
    <source>
        <dbReference type="PROSITE" id="PS50975"/>
    </source>
</evidence>
<protein>
    <recommendedName>
        <fullName evidence="4 12">Phosphoribosylamine--glycine ligase</fullName>
        <ecNumber evidence="4 12">6.3.4.13</ecNumber>
    </recommendedName>
    <alternativeName>
        <fullName evidence="12">GARS</fullName>
    </alternativeName>
    <alternativeName>
        <fullName evidence="10 12">Glycinamide ribonucleotide synthetase</fullName>
    </alternativeName>
    <alternativeName>
        <fullName evidence="11 12">Phosphoribosylglycinamide synthetase</fullName>
    </alternativeName>
</protein>
<proteinExistence type="inferred from homology"/>
<comment type="similarity">
    <text evidence="9 12">Belongs to the GARS family.</text>
</comment>
<dbReference type="SMART" id="SM01210">
    <property type="entry name" value="GARS_C"/>
    <property type="match status" value="1"/>
</dbReference>
<dbReference type="InterPro" id="IPR016185">
    <property type="entry name" value="PreATP-grasp_dom_sf"/>
</dbReference>
<dbReference type="InterPro" id="IPR020560">
    <property type="entry name" value="PRibGlycinamide_synth_C-dom"/>
</dbReference>
<evidence type="ECO:0000256" key="12">
    <source>
        <dbReference type="HAMAP-Rule" id="MF_00138"/>
    </source>
</evidence>
<dbReference type="AlphaFoldDB" id="A0A1H8AP73"/>
<dbReference type="PANTHER" id="PTHR43472">
    <property type="entry name" value="PHOSPHORIBOSYLAMINE--GLYCINE LIGASE"/>
    <property type="match status" value="1"/>
</dbReference>
<dbReference type="Gene3D" id="3.30.1490.20">
    <property type="entry name" value="ATP-grasp fold, A domain"/>
    <property type="match status" value="1"/>
</dbReference>
<keyword evidence="7 12" id="KW-0658">Purine biosynthesis</keyword>
<comment type="cofactor">
    <cofactor evidence="1">
        <name>Mn(2+)</name>
        <dbReference type="ChEBI" id="CHEBI:29035"/>
    </cofactor>
</comment>
<dbReference type="EC" id="6.3.4.13" evidence="4 12"/>
<sequence>MKNILLIGNGAREHVLAETIVQSLHHPKLFSYMKTNNPGIASLSEKIQLGSYADLDAIQAFAKVSEVSLAVIGPEDPLNNGVVDCLIKSGIPCVGPQKSLARLETSKSFTRSLLQKYHVPGNISFKTFSSTEGIEAFLDDLEGIVLKPDGLTGGKGVLVQGDHFQSRKEALKACREILEIHPTVTIEEKLEGEEFSLQCLCDGKTVVATPPVQDHKRRFVDDQGPNTGGMGSYSCENHLLPFLTEKDIAAGLSITQAVADALYRETGLYYKGVMYGGFMITRSGVKLLEYNARFGDPEAMNILPLLKTDFLDLCTAIVEGTLDSLPIEFEKKATVCKYIVPKAYGLPADSPEAQSTSSRIEIGDVGAARLYYSSVDQKADGLYMTSSRAIGVVGIASRIEEAETVAEKAVAAITGPVDHRPDIGTWPLLEKRIRHIEEIKGKSG</sequence>
<evidence type="ECO:0000256" key="11">
    <source>
        <dbReference type="ARBA" id="ARBA00042864"/>
    </source>
</evidence>
<dbReference type="InterPro" id="IPR013815">
    <property type="entry name" value="ATP_grasp_subdomain_1"/>
</dbReference>
<dbReference type="PROSITE" id="PS00184">
    <property type="entry name" value="GARS"/>
    <property type="match status" value="1"/>
</dbReference>
<dbReference type="Gene3D" id="3.90.600.10">
    <property type="entry name" value="Phosphoribosylglycinamide synthetase, C-terminal domain"/>
    <property type="match status" value="1"/>
</dbReference>
<evidence type="ECO:0000256" key="7">
    <source>
        <dbReference type="ARBA" id="ARBA00022755"/>
    </source>
</evidence>
<dbReference type="Pfam" id="PF01071">
    <property type="entry name" value="GARS_A"/>
    <property type="match status" value="1"/>
</dbReference>
<keyword evidence="16" id="KW-1185">Reference proteome</keyword>
<dbReference type="InterPro" id="IPR011761">
    <property type="entry name" value="ATP-grasp"/>
</dbReference>
<dbReference type="UniPathway" id="UPA00074">
    <property type="reaction ID" value="UER00125"/>
</dbReference>
<dbReference type="Pfam" id="PF02844">
    <property type="entry name" value="GARS_N"/>
    <property type="match status" value="1"/>
</dbReference>
<dbReference type="SMART" id="SM01209">
    <property type="entry name" value="GARS_A"/>
    <property type="match status" value="1"/>
</dbReference>
<dbReference type="GO" id="GO:0004637">
    <property type="term" value="F:phosphoribosylamine-glycine ligase activity"/>
    <property type="evidence" value="ECO:0007669"/>
    <property type="project" value="UniProtKB-UniRule"/>
</dbReference>
<dbReference type="PANTHER" id="PTHR43472:SF1">
    <property type="entry name" value="PHOSPHORIBOSYLAMINE--GLYCINE LIGASE, CHLOROPLASTIC"/>
    <property type="match status" value="1"/>
</dbReference>
<dbReference type="NCBIfam" id="TIGR00877">
    <property type="entry name" value="purD"/>
    <property type="match status" value="1"/>
</dbReference>
<dbReference type="SUPFAM" id="SSF56059">
    <property type="entry name" value="Glutathione synthetase ATP-binding domain-like"/>
    <property type="match status" value="1"/>
</dbReference>
<evidence type="ECO:0000256" key="10">
    <source>
        <dbReference type="ARBA" id="ARBA00042242"/>
    </source>
</evidence>
<evidence type="ECO:0000256" key="9">
    <source>
        <dbReference type="ARBA" id="ARBA00038345"/>
    </source>
</evidence>
<evidence type="ECO:0000256" key="2">
    <source>
        <dbReference type="ARBA" id="ARBA00001946"/>
    </source>
</evidence>
<dbReference type="SUPFAM" id="SSF51246">
    <property type="entry name" value="Rudiment single hybrid motif"/>
    <property type="match status" value="1"/>
</dbReference>
<comment type="pathway">
    <text evidence="3 12">Purine metabolism; IMP biosynthesis via de novo pathway; N(1)-(5-phospho-D-ribosyl)glycinamide from 5-phospho-alpha-D-ribose 1-diphosphate: step 2/2.</text>
</comment>
<dbReference type="HAMAP" id="MF_00138">
    <property type="entry name" value="GARS"/>
    <property type="match status" value="1"/>
</dbReference>
<keyword evidence="6 13" id="KW-0547">Nucleotide-binding</keyword>
<dbReference type="InterPro" id="IPR000115">
    <property type="entry name" value="PRibGlycinamide_synth"/>
</dbReference>
<evidence type="ECO:0000256" key="6">
    <source>
        <dbReference type="ARBA" id="ARBA00022741"/>
    </source>
</evidence>
<dbReference type="RefSeq" id="WP_093884722.1">
    <property type="nucleotide sequence ID" value="NZ_FOBS01000039.1"/>
</dbReference>
<evidence type="ECO:0000256" key="1">
    <source>
        <dbReference type="ARBA" id="ARBA00001936"/>
    </source>
</evidence>
<dbReference type="Gene3D" id="3.30.470.20">
    <property type="entry name" value="ATP-grasp fold, B domain"/>
    <property type="match status" value="1"/>
</dbReference>
<dbReference type="Gene3D" id="3.40.50.20">
    <property type="match status" value="1"/>
</dbReference>
<organism evidence="15 16">
    <name type="scientific">Syntrophus gentianae</name>
    <dbReference type="NCBI Taxonomy" id="43775"/>
    <lineage>
        <taxon>Bacteria</taxon>
        <taxon>Pseudomonadati</taxon>
        <taxon>Thermodesulfobacteriota</taxon>
        <taxon>Syntrophia</taxon>
        <taxon>Syntrophales</taxon>
        <taxon>Syntrophaceae</taxon>
        <taxon>Syntrophus</taxon>
    </lineage>
</organism>
<dbReference type="PROSITE" id="PS50975">
    <property type="entry name" value="ATP_GRASP"/>
    <property type="match status" value="1"/>
</dbReference>
<evidence type="ECO:0000256" key="8">
    <source>
        <dbReference type="ARBA" id="ARBA00022840"/>
    </source>
</evidence>
<name>A0A1H8AP73_9BACT</name>
<evidence type="ECO:0000256" key="3">
    <source>
        <dbReference type="ARBA" id="ARBA00005174"/>
    </source>
</evidence>
<dbReference type="InterPro" id="IPR020559">
    <property type="entry name" value="PRibGlycinamide_synth_CS"/>
</dbReference>
<dbReference type="GO" id="GO:0006189">
    <property type="term" value="P:'de novo' IMP biosynthetic process"/>
    <property type="evidence" value="ECO:0007669"/>
    <property type="project" value="UniProtKB-UniRule"/>
</dbReference>
<evidence type="ECO:0000256" key="4">
    <source>
        <dbReference type="ARBA" id="ARBA00013255"/>
    </source>
</evidence>